<keyword evidence="1" id="KW-0805">Transcription regulation</keyword>
<dbReference type="InterPro" id="IPR039422">
    <property type="entry name" value="MarR/SlyA-like"/>
</dbReference>
<evidence type="ECO:0000256" key="2">
    <source>
        <dbReference type="ARBA" id="ARBA00023125"/>
    </source>
</evidence>
<geneLocation type="plasmid" evidence="5 6">
    <name>pGABEKP28_1</name>
</geneLocation>
<dbReference type="GO" id="GO:0003677">
    <property type="term" value="F:DNA binding"/>
    <property type="evidence" value="ECO:0007669"/>
    <property type="project" value="UniProtKB-KW"/>
</dbReference>
<keyword evidence="6" id="KW-1185">Reference proteome</keyword>
<dbReference type="InterPro" id="IPR000835">
    <property type="entry name" value="HTH_MarR-typ"/>
</dbReference>
<dbReference type="PANTHER" id="PTHR33164">
    <property type="entry name" value="TRANSCRIPTIONAL REGULATOR, MARR FAMILY"/>
    <property type="match status" value="1"/>
</dbReference>
<dbReference type="Pfam" id="PF01047">
    <property type="entry name" value="MarR"/>
    <property type="match status" value="1"/>
</dbReference>
<dbReference type="Proteomes" id="UP001211544">
    <property type="component" value="Plasmid pGABEKP28_1"/>
</dbReference>
<reference evidence="5 6" key="1">
    <citation type="journal article" date="2022" name="J Glob Antimicrob Resist">
        <title>First complete genome of a multidrug resistant strain of the novel human pathogen Kalamiella piersonii (GABEKP28) identified in human saliva.</title>
        <authorList>
            <person name="McDonagh F."/>
            <person name="Singh N.K."/>
            <person name="Venkateswaran K."/>
            <person name="Lonappan A.M."/>
            <person name="Hallahan B."/>
            <person name="Tuohy A."/>
            <person name="Burke L."/>
            <person name="Kovarova A."/>
            <person name="Miliotis G."/>
        </authorList>
    </citation>
    <scope>NUCLEOTIDE SEQUENCE [LARGE SCALE GENOMIC DNA]</scope>
    <source>
        <strain evidence="5 6">GABEKP28</strain>
    </source>
</reference>
<evidence type="ECO:0000313" key="5">
    <source>
        <dbReference type="EMBL" id="WBG92905.1"/>
    </source>
</evidence>
<proteinExistence type="predicted"/>
<gene>
    <name evidence="5" type="ORF">N5580_19935</name>
</gene>
<dbReference type="PANTHER" id="PTHR33164:SF64">
    <property type="entry name" value="TRANSCRIPTIONAL REGULATOR SLYA"/>
    <property type="match status" value="1"/>
</dbReference>
<evidence type="ECO:0000256" key="3">
    <source>
        <dbReference type="ARBA" id="ARBA00023163"/>
    </source>
</evidence>
<keyword evidence="5" id="KW-0614">Plasmid</keyword>
<organism evidence="5 6">
    <name type="scientific">Pantoea piersonii</name>
    <dbReference type="NCBI Taxonomy" id="2364647"/>
    <lineage>
        <taxon>Bacteria</taxon>
        <taxon>Pseudomonadati</taxon>
        <taxon>Pseudomonadota</taxon>
        <taxon>Gammaproteobacteria</taxon>
        <taxon>Enterobacterales</taxon>
        <taxon>Erwiniaceae</taxon>
        <taxon>Pantoea</taxon>
    </lineage>
</organism>
<dbReference type="SUPFAM" id="SSF46785">
    <property type="entry name" value="Winged helix' DNA-binding domain"/>
    <property type="match status" value="1"/>
</dbReference>
<feature type="domain" description="HTH marR-type" evidence="4">
    <location>
        <begin position="17"/>
        <end position="153"/>
    </location>
</feature>
<evidence type="ECO:0000313" key="6">
    <source>
        <dbReference type="Proteomes" id="UP001211544"/>
    </source>
</evidence>
<dbReference type="PROSITE" id="PS50995">
    <property type="entry name" value="HTH_MARR_2"/>
    <property type="match status" value="1"/>
</dbReference>
<name>A0AAJ5QMY2_9GAMM</name>
<dbReference type="GO" id="GO:0003700">
    <property type="term" value="F:DNA-binding transcription factor activity"/>
    <property type="evidence" value="ECO:0007669"/>
    <property type="project" value="InterPro"/>
</dbReference>
<dbReference type="SMART" id="SM00347">
    <property type="entry name" value="HTH_MARR"/>
    <property type="match status" value="1"/>
</dbReference>
<dbReference type="AlphaFoldDB" id="A0AAJ5QMY2"/>
<dbReference type="RefSeq" id="WP_269950418.1">
    <property type="nucleotide sequence ID" value="NZ_CP104759.1"/>
</dbReference>
<evidence type="ECO:0000259" key="4">
    <source>
        <dbReference type="PROSITE" id="PS50995"/>
    </source>
</evidence>
<dbReference type="InterPro" id="IPR036390">
    <property type="entry name" value="WH_DNA-bd_sf"/>
</dbReference>
<dbReference type="InterPro" id="IPR036388">
    <property type="entry name" value="WH-like_DNA-bd_sf"/>
</dbReference>
<protein>
    <submittedName>
        <fullName evidence="5">MarR family winged helix-turn-helix transcriptional regulator</fullName>
    </submittedName>
</protein>
<dbReference type="GO" id="GO:0006950">
    <property type="term" value="P:response to stress"/>
    <property type="evidence" value="ECO:0007669"/>
    <property type="project" value="TreeGrafter"/>
</dbReference>
<keyword evidence="3" id="KW-0804">Transcription</keyword>
<sequence>MQSKKSKPLPSDFEGPYDSPGFLLWRVSNAWQREQRHALQRVGLTHTQFVALAVASWFQHDEPLTQAKLSQLTGSDPMTISQVVRTLEKAGHFKRIAHPHDIRARVIEVTATGRELAATAIRVVEETDSNFFEPLGNSDEIPALMDLFKKLLR</sequence>
<keyword evidence="2" id="KW-0238">DNA-binding</keyword>
<evidence type="ECO:0000256" key="1">
    <source>
        <dbReference type="ARBA" id="ARBA00023015"/>
    </source>
</evidence>
<dbReference type="EMBL" id="CP104759">
    <property type="protein sequence ID" value="WBG92905.1"/>
    <property type="molecule type" value="Genomic_DNA"/>
</dbReference>
<dbReference type="Gene3D" id="1.10.10.10">
    <property type="entry name" value="Winged helix-like DNA-binding domain superfamily/Winged helix DNA-binding domain"/>
    <property type="match status" value="1"/>
</dbReference>
<dbReference type="KEGG" id="kpie:N5580_19935"/>
<accession>A0AAJ5QMY2</accession>